<dbReference type="Gene3D" id="3.30.830.10">
    <property type="entry name" value="Metalloenzyme, LuxS/M16 peptidase-like"/>
    <property type="match status" value="4"/>
</dbReference>
<feature type="chain" id="PRO_5029795942" evidence="9">
    <location>
        <begin position="24"/>
        <end position="942"/>
    </location>
</feature>
<evidence type="ECO:0000256" key="5">
    <source>
        <dbReference type="ARBA" id="ARBA00022801"/>
    </source>
</evidence>
<keyword evidence="3" id="KW-0645">Protease</keyword>
<dbReference type="InterPro" id="IPR001431">
    <property type="entry name" value="Pept_M16_Zn_BS"/>
</dbReference>
<keyword evidence="4" id="KW-0479">Metal-binding</keyword>
<dbReference type="Pfam" id="PF05193">
    <property type="entry name" value="Peptidase_M16_C"/>
    <property type="match status" value="2"/>
</dbReference>
<keyword evidence="9" id="KW-0732">Signal</keyword>
<evidence type="ECO:0000256" key="1">
    <source>
        <dbReference type="ARBA" id="ARBA00001947"/>
    </source>
</evidence>
<comment type="similarity">
    <text evidence="2 8">Belongs to the peptidase M16 family.</text>
</comment>
<evidence type="ECO:0000313" key="13">
    <source>
        <dbReference type="Proteomes" id="UP000466586"/>
    </source>
</evidence>
<dbReference type="Proteomes" id="UP000466586">
    <property type="component" value="Unassembled WGS sequence"/>
</dbReference>
<comment type="caution">
    <text evidence="12">The sequence shown here is derived from an EMBL/GenBank/DDBJ whole genome shotgun (WGS) entry which is preliminary data.</text>
</comment>
<evidence type="ECO:0000313" key="12">
    <source>
        <dbReference type="EMBL" id="MXV49535.1"/>
    </source>
</evidence>
<feature type="domain" description="Peptidase M16 C-terminal" evidence="11">
    <location>
        <begin position="217"/>
        <end position="397"/>
    </location>
</feature>
<dbReference type="GO" id="GO:0004222">
    <property type="term" value="F:metalloendopeptidase activity"/>
    <property type="evidence" value="ECO:0007669"/>
    <property type="project" value="InterPro"/>
</dbReference>
<dbReference type="InterPro" id="IPR007863">
    <property type="entry name" value="Peptidase_M16_C"/>
</dbReference>
<dbReference type="PANTHER" id="PTHR43690">
    <property type="entry name" value="NARDILYSIN"/>
    <property type="match status" value="1"/>
</dbReference>
<evidence type="ECO:0000256" key="6">
    <source>
        <dbReference type="ARBA" id="ARBA00022833"/>
    </source>
</evidence>
<evidence type="ECO:0000256" key="7">
    <source>
        <dbReference type="ARBA" id="ARBA00023049"/>
    </source>
</evidence>
<evidence type="ECO:0000256" key="3">
    <source>
        <dbReference type="ARBA" id="ARBA00022670"/>
    </source>
</evidence>
<dbReference type="EMBL" id="WVHT01000001">
    <property type="protein sequence ID" value="MXV49535.1"/>
    <property type="molecule type" value="Genomic_DNA"/>
</dbReference>
<keyword evidence="6" id="KW-0862">Zinc</keyword>
<evidence type="ECO:0000256" key="4">
    <source>
        <dbReference type="ARBA" id="ARBA00022723"/>
    </source>
</evidence>
<feature type="signal peptide" evidence="9">
    <location>
        <begin position="1"/>
        <end position="23"/>
    </location>
</feature>
<dbReference type="Pfam" id="PF00675">
    <property type="entry name" value="Peptidase_M16"/>
    <property type="match status" value="1"/>
</dbReference>
<dbReference type="GO" id="GO:0006508">
    <property type="term" value="P:proteolysis"/>
    <property type="evidence" value="ECO:0007669"/>
    <property type="project" value="UniProtKB-KW"/>
</dbReference>
<dbReference type="PROSITE" id="PS00143">
    <property type="entry name" value="INSULINASE"/>
    <property type="match status" value="1"/>
</dbReference>
<evidence type="ECO:0000259" key="10">
    <source>
        <dbReference type="Pfam" id="PF00675"/>
    </source>
</evidence>
<dbReference type="SUPFAM" id="SSF63411">
    <property type="entry name" value="LuxS/MPP-like metallohydrolase"/>
    <property type="match status" value="4"/>
</dbReference>
<keyword evidence="5" id="KW-0378">Hydrolase</keyword>
<dbReference type="InterPro" id="IPR050626">
    <property type="entry name" value="Peptidase_M16"/>
</dbReference>
<evidence type="ECO:0000256" key="9">
    <source>
        <dbReference type="SAM" id="SignalP"/>
    </source>
</evidence>
<feature type="domain" description="Peptidase M16 N-terminal" evidence="10">
    <location>
        <begin position="60"/>
        <end position="178"/>
    </location>
</feature>
<evidence type="ECO:0000256" key="2">
    <source>
        <dbReference type="ARBA" id="ARBA00007261"/>
    </source>
</evidence>
<comment type="cofactor">
    <cofactor evidence="1">
        <name>Zn(2+)</name>
        <dbReference type="ChEBI" id="CHEBI:29105"/>
    </cofactor>
</comment>
<gene>
    <name evidence="12" type="ORF">GS399_01010</name>
</gene>
<evidence type="ECO:0000259" key="11">
    <source>
        <dbReference type="Pfam" id="PF05193"/>
    </source>
</evidence>
<organism evidence="12 13">
    <name type="scientific">Hufsiella arboris</name>
    <dbReference type="NCBI Taxonomy" id="2695275"/>
    <lineage>
        <taxon>Bacteria</taxon>
        <taxon>Pseudomonadati</taxon>
        <taxon>Bacteroidota</taxon>
        <taxon>Sphingobacteriia</taxon>
        <taxon>Sphingobacteriales</taxon>
        <taxon>Sphingobacteriaceae</taxon>
        <taxon>Hufsiella</taxon>
    </lineage>
</organism>
<keyword evidence="13" id="KW-1185">Reference proteome</keyword>
<dbReference type="InterPro" id="IPR011249">
    <property type="entry name" value="Metalloenz_LuxS/M16"/>
</dbReference>
<protein>
    <submittedName>
        <fullName evidence="12">Insulinase family protein</fullName>
    </submittedName>
</protein>
<reference evidence="12 13" key="1">
    <citation type="submission" date="2019-11" db="EMBL/GenBank/DDBJ databases">
        <title>Pedobacter sp. HMF7647 Genome sequencing and assembly.</title>
        <authorList>
            <person name="Kang H."/>
            <person name="Kim H."/>
            <person name="Joh K."/>
        </authorList>
    </citation>
    <scope>NUCLEOTIDE SEQUENCE [LARGE SCALE GENOMIC DNA]</scope>
    <source>
        <strain evidence="12 13">HMF7647</strain>
    </source>
</reference>
<accession>A0A7K1Y4N3</accession>
<keyword evidence="7" id="KW-0482">Metalloprotease</keyword>
<dbReference type="GO" id="GO:0046872">
    <property type="term" value="F:metal ion binding"/>
    <property type="evidence" value="ECO:0007669"/>
    <property type="project" value="UniProtKB-KW"/>
</dbReference>
<name>A0A7K1Y4N3_9SPHI</name>
<feature type="domain" description="Peptidase M16 C-terminal" evidence="11">
    <location>
        <begin position="695"/>
        <end position="871"/>
    </location>
</feature>
<dbReference type="PANTHER" id="PTHR43690:SF34">
    <property type="entry name" value="ZINC PROTEASE PQQL-LIKE"/>
    <property type="match status" value="1"/>
</dbReference>
<evidence type="ECO:0000256" key="8">
    <source>
        <dbReference type="RuleBase" id="RU004447"/>
    </source>
</evidence>
<sequence>MKINIYILLLAGSILPASNSAFAQVKKPAAATAKPGVLLPMDPAIKTGKLANGFTYYIRKNTEPKNRAQLYLVVKAGSILETDQQQGLAHFMEHMSFNGTRHYPKNELVNYLQKSGIRFGADLNAYTSFDETVYQLPLPTDSADVFKNGIQIMRDWAQDASLDPSEIDKERGVVLEEKRLGKGAQQRMQNKYLPMIFNGSRYSTRIPIGTEEVLKNFKPETIRQFYQTWYRPDLEALIVVGDINVAQVEQMIKQKFSDLKTPAKEQQRTKYSIPLIDKNQFMAVTDKEFPVTVAQILIKHPSVTIKTTTDMRNSIIRTLGNQMISARYSELSKQANPPFIQGGSSIGDFMAGLDIASTFVVARPGELEKGFKAAVTEIERIKKYGFTQSELDRAKEAYMTNLENAYRERDKTKSESYVQEYVQLFLNGEASPGIAYEYDFNKKAISSITLADVNTYDKSYFIDTNRDVIIMAPEKDAANLPTEATINKWFSDVQKDSLKAYVDDVNTKPLMAAKPTPGKIVAEVKDPKLGTTKLTLSNGVQVYLKPTDFKNDEIQFNAFSPGGTSLYSDADFQSADNASGIIARSGLGDYNAVQLTKYLAGKQAFVSPYIGERTEGINGFATPKDFETALQLVNLYFTAPRKDSSIFLSTITKAKAGLQNRSDDPNSVFSDTVSAVLGNYNIRSTGPSLQKIENIDLNKAYSIYKERFADAGDFTFTFVGSFDPEKIKPLLEMYLGSLPSGKKEEAKNLGIHIPAGKISKTVYKGQEAKATVRLVFSGEYQFNETNNNLLSALSEVLQIKLIERLREEESGVYSPSIHESYAKYPTNRYSFIVSFSCGPENVDKLIAATLDEINKIKQNGAQQTDINKYIAEETRTTETQLKENDFWLGYLSNQYETNENPEYILSYSDYLKKLSPQNLKEAANTYLSGSNFIQLVLMPEKK</sequence>
<dbReference type="RefSeq" id="WP_160842646.1">
    <property type="nucleotide sequence ID" value="NZ_WVHT01000001.1"/>
</dbReference>
<dbReference type="AlphaFoldDB" id="A0A7K1Y4N3"/>
<proteinExistence type="inferred from homology"/>
<dbReference type="InterPro" id="IPR011765">
    <property type="entry name" value="Pept_M16_N"/>
</dbReference>